<evidence type="ECO:0000256" key="1">
    <source>
        <dbReference type="SAM" id="Coils"/>
    </source>
</evidence>
<feature type="coiled-coil region" evidence="1">
    <location>
        <begin position="365"/>
        <end position="417"/>
    </location>
</feature>
<dbReference type="EMBL" id="JAQMWT010000409">
    <property type="protein sequence ID" value="KAJ8601656.1"/>
    <property type="molecule type" value="Genomic_DNA"/>
</dbReference>
<feature type="compositionally biased region" description="Acidic residues" evidence="2">
    <location>
        <begin position="143"/>
        <end position="158"/>
    </location>
</feature>
<proteinExistence type="predicted"/>
<organism evidence="3 4">
    <name type="scientific">Chrysophaeum taylorii</name>
    <dbReference type="NCBI Taxonomy" id="2483200"/>
    <lineage>
        <taxon>Eukaryota</taxon>
        <taxon>Sar</taxon>
        <taxon>Stramenopiles</taxon>
        <taxon>Ochrophyta</taxon>
        <taxon>Pelagophyceae</taxon>
        <taxon>Pelagomonadales</taxon>
        <taxon>Pelagomonadaceae</taxon>
        <taxon>Chrysophaeum</taxon>
    </lineage>
</organism>
<feature type="compositionally biased region" description="Basic and acidic residues" evidence="2">
    <location>
        <begin position="455"/>
        <end position="470"/>
    </location>
</feature>
<comment type="caution">
    <text evidence="3">The sequence shown here is derived from an EMBL/GenBank/DDBJ whole genome shotgun (WGS) entry which is preliminary data.</text>
</comment>
<name>A0AAD7UB39_9STRA</name>
<feature type="region of interest" description="Disordered" evidence="2">
    <location>
        <begin position="780"/>
        <end position="811"/>
    </location>
</feature>
<reference evidence="3" key="1">
    <citation type="submission" date="2023-01" db="EMBL/GenBank/DDBJ databases">
        <title>Metagenome sequencing of chrysophaentin producing Chrysophaeum taylorii.</title>
        <authorList>
            <person name="Davison J."/>
            <person name="Bewley C."/>
        </authorList>
    </citation>
    <scope>NUCLEOTIDE SEQUENCE</scope>
    <source>
        <strain evidence="3">NIES-1699</strain>
    </source>
</reference>
<feature type="compositionally biased region" description="Basic and acidic residues" evidence="2">
    <location>
        <begin position="617"/>
        <end position="663"/>
    </location>
</feature>
<feature type="compositionally biased region" description="Basic and acidic residues" evidence="2">
    <location>
        <begin position="721"/>
        <end position="731"/>
    </location>
</feature>
<feature type="compositionally biased region" description="Basic and acidic residues" evidence="2">
    <location>
        <begin position="159"/>
        <end position="168"/>
    </location>
</feature>
<feature type="region of interest" description="Disordered" evidence="2">
    <location>
        <begin position="141"/>
        <end position="168"/>
    </location>
</feature>
<dbReference type="Proteomes" id="UP001230188">
    <property type="component" value="Unassembled WGS sequence"/>
</dbReference>
<evidence type="ECO:0000256" key="2">
    <source>
        <dbReference type="SAM" id="MobiDB-lite"/>
    </source>
</evidence>
<feature type="compositionally biased region" description="Basic and acidic residues" evidence="2">
    <location>
        <begin position="673"/>
        <end position="710"/>
    </location>
</feature>
<feature type="region of interest" description="Disordered" evidence="2">
    <location>
        <begin position="438"/>
        <end position="470"/>
    </location>
</feature>
<gene>
    <name evidence="3" type="ORF">CTAYLR_010453</name>
</gene>
<accession>A0AAD7UB39</accession>
<feature type="non-terminal residue" evidence="3">
    <location>
        <position position="860"/>
    </location>
</feature>
<feature type="region of interest" description="Disordered" evidence="2">
    <location>
        <begin position="617"/>
        <end position="731"/>
    </location>
</feature>
<protein>
    <submittedName>
        <fullName evidence="3">Uncharacterized protein</fullName>
    </submittedName>
</protein>
<keyword evidence="1" id="KW-0175">Coiled coil</keyword>
<sequence length="860" mass="93221">MGEVGDKKDGAACRRGDEDIASYDSRTSVSLSIVADDDAAASDSADSNGDNCAAGGGGGGVVGNGVGGGGVGGGGAIGVVGSGVGGGGVGGVGADNDSGVVGAHNVGADAEADADATNAAADVADCAADVVGVVLGVVHKEEADADKEDGEDEEEDAARDEAHAETLSDATRLFEEKQAALRAKHETALESATRKLWLEKDRGHNSDLVAALRARDAEHVRAIEAHEERMAALEGHEEQIGEQHAQVVADAKLKHESDVAAAVASAVEAASIERDRLHAVKVAQALRDRDAAHSVDFEESVRRYEEHLDLLRLRHEAALASATASASASARAENDMQRRSLESGHATKLREALAAQEAELRARHAAELEERESAHRRALNSVEESRLEYEAVHVASARDFEAELQRKSNEHRATLAEQAAQHEVLLCLALVEKEAANRDSLAETETKPLSLVESQRNEARSELDSTRQADVEAKTKREVLAAHAANVERHKEQRGLEVERLSAEHAVKVASVELEKEREATKLLRSSLDERDREHAAALEVALTRAAGDKAAVLASHKLELEELEAAPARQQRTLAKTLKGEMASATQLLDLEMDRAHGAELVSALIARDEEHAKAVETREQQWKAREASALDEQRGQHENAHSEGSERHREHQTALKRKDEAEIAAAQESVENEKDRLLGETNRQREEACSQERRRLEEDLNGNHRFELSESLETAATSADEKLREKESTLRAKHNAELESTKEMLMLEKDRSHNSELVATHRARDDEHAKLLDALEKEHAERHARGGLEEQRAASKAQHDAELADATAAHEEQLQALQRKLQAELALATDTVKREKDLHHFERLAEAGRVHSERLADV</sequence>
<keyword evidence="4" id="KW-1185">Reference proteome</keyword>
<evidence type="ECO:0000313" key="4">
    <source>
        <dbReference type="Proteomes" id="UP001230188"/>
    </source>
</evidence>
<dbReference type="AlphaFoldDB" id="A0AAD7UB39"/>
<evidence type="ECO:0000313" key="3">
    <source>
        <dbReference type="EMBL" id="KAJ8601656.1"/>
    </source>
</evidence>